<accession>N1UQV4</accession>
<dbReference type="OrthoDB" id="128043at2"/>
<feature type="chain" id="PRO_5004113114" description="Heavy metal-binding domain-containing protein" evidence="1">
    <location>
        <begin position="30"/>
        <end position="320"/>
    </location>
</feature>
<dbReference type="Proteomes" id="UP000010729">
    <property type="component" value="Unassembled WGS sequence"/>
</dbReference>
<sequence length="320" mass="33202">MAIRTQLKLGLYGAGLAALFTGALFTAQAVMPADAAGDWAKAAEESMMKTTQHTAVGAAPAAAEHGQRGLSLEAGGFMLEEVTAPGVPGEAGILAFRIIDRDGQPLTDYELSHEKNLHLIVVRTDGTQFRHVHPTLDADGTWSVPWEWADAGSYRIFADFVPAGTGEPITLTRTVDVAGEVRPGRSAAAAEAHVAGYTVSVQGSLSAGTPSDLTFSVSRDGEPVTSLQPYLGAYGHLVALRAGDLAYLHVHPEGEPADGTAAAGPAIGFVAEAPTAGAYLLYLDFKVDGAVHTATFRLEASGAAGTAEHARPEADQDHGH</sequence>
<comment type="caution">
    <text evidence="2">The sequence shown here is derived from an EMBL/GenBank/DDBJ whole genome shotgun (WGS) entry which is preliminary data.</text>
</comment>
<keyword evidence="1" id="KW-0732">Signal</keyword>
<gene>
    <name evidence="2" type="ORF">D477_018374</name>
</gene>
<reference evidence="2 3" key="1">
    <citation type="journal article" date="2013" name="Genome Announc.">
        <title>Draft Genome Sequence of Arthrobacter crystallopoietes Strain BAB-32, Revealing Genes for Bioremediation.</title>
        <authorList>
            <person name="Joshi M.N."/>
            <person name="Pandit A.S."/>
            <person name="Sharma A."/>
            <person name="Pandya R.V."/>
            <person name="Desai S.M."/>
            <person name="Saxena A.K."/>
            <person name="Bagatharia S.B."/>
        </authorList>
    </citation>
    <scope>NUCLEOTIDE SEQUENCE [LARGE SCALE GENOMIC DNA]</scope>
    <source>
        <strain evidence="2 3">BAB-32</strain>
    </source>
</reference>
<dbReference type="RefSeq" id="WP_005272863.1">
    <property type="nucleotide sequence ID" value="NZ_ANPE02000233.1"/>
</dbReference>
<organism evidence="2 3">
    <name type="scientific">Arthrobacter crystallopoietes BAB-32</name>
    <dbReference type="NCBI Taxonomy" id="1246476"/>
    <lineage>
        <taxon>Bacteria</taxon>
        <taxon>Bacillati</taxon>
        <taxon>Actinomycetota</taxon>
        <taxon>Actinomycetes</taxon>
        <taxon>Micrococcales</taxon>
        <taxon>Micrococcaceae</taxon>
        <taxon>Crystallibacter</taxon>
    </lineage>
</organism>
<dbReference type="EMBL" id="ANPE02000233">
    <property type="protein sequence ID" value="EMY32776.1"/>
    <property type="molecule type" value="Genomic_DNA"/>
</dbReference>
<evidence type="ECO:0000256" key="1">
    <source>
        <dbReference type="SAM" id="SignalP"/>
    </source>
</evidence>
<keyword evidence="3" id="KW-1185">Reference proteome</keyword>
<feature type="signal peptide" evidence="1">
    <location>
        <begin position="1"/>
        <end position="29"/>
    </location>
</feature>
<protein>
    <recommendedName>
        <fullName evidence="4">Heavy metal-binding domain-containing protein</fullName>
    </recommendedName>
</protein>
<proteinExistence type="predicted"/>
<evidence type="ECO:0008006" key="4">
    <source>
        <dbReference type="Google" id="ProtNLM"/>
    </source>
</evidence>
<evidence type="ECO:0000313" key="2">
    <source>
        <dbReference type="EMBL" id="EMY32776.1"/>
    </source>
</evidence>
<evidence type="ECO:0000313" key="3">
    <source>
        <dbReference type="Proteomes" id="UP000010729"/>
    </source>
</evidence>
<name>N1UQV4_9MICC</name>
<dbReference type="AlphaFoldDB" id="N1UQV4"/>